<dbReference type="Proteomes" id="UP000031307">
    <property type="component" value="Unassembled WGS sequence"/>
</dbReference>
<evidence type="ECO:0000256" key="1">
    <source>
        <dbReference type="SAM" id="SignalP"/>
    </source>
</evidence>
<dbReference type="PANTHER" id="PTHR12121:SF36">
    <property type="entry name" value="ENDONUCLEASE_EXONUCLEASE_PHOSPHATASE DOMAIN-CONTAINING PROTEIN"/>
    <property type="match status" value="1"/>
</dbReference>
<dbReference type="PANTHER" id="PTHR12121">
    <property type="entry name" value="CARBON CATABOLITE REPRESSOR PROTEIN 4"/>
    <property type="match status" value="1"/>
</dbReference>
<reference evidence="3 4" key="1">
    <citation type="journal article" date="2014" name="Mol. Biol. Evol.">
        <title>Massive expansion of Ubiquitination-related gene families within the Chlamydiae.</title>
        <authorList>
            <person name="Domman D."/>
            <person name="Collingro A."/>
            <person name="Lagkouvardos I."/>
            <person name="Gehre L."/>
            <person name="Weinmaier T."/>
            <person name="Rattei T."/>
            <person name="Subtil A."/>
            <person name="Horn M."/>
        </authorList>
    </citation>
    <scope>NUCLEOTIDE SEQUENCE [LARGE SCALE GENOMIC DNA]</scope>
    <source>
        <strain evidence="3 4">OEW1</strain>
    </source>
</reference>
<evidence type="ECO:0000313" key="4">
    <source>
        <dbReference type="Proteomes" id="UP000031307"/>
    </source>
</evidence>
<name>A0A0C1C3A5_9BACT</name>
<organism evidence="3 4">
    <name type="scientific">Parachlamydia acanthamoebae</name>
    <dbReference type="NCBI Taxonomy" id="83552"/>
    <lineage>
        <taxon>Bacteria</taxon>
        <taxon>Pseudomonadati</taxon>
        <taxon>Chlamydiota</taxon>
        <taxon>Chlamydiia</taxon>
        <taxon>Parachlamydiales</taxon>
        <taxon>Parachlamydiaceae</taxon>
        <taxon>Parachlamydia</taxon>
    </lineage>
</organism>
<keyword evidence="1" id="KW-0732">Signal</keyword>
<evidence type="ECO:0000313" key="3">
    <source>
        <dbReference type="EMBL" id="KIA78016.1"/>
    </source>
</evidence>
<dbReference type="AlphaFoldDB" id="A0A0C1C3A5"/>
<dbReference type="InterPro" id="IPR005135">
    <property type="entry name" value="Endo/exonuclease/phosphatase"/>
</dbReference>
<dbReference type="Gene3D" id="3.60.10.10">
    <property type="entry name" value="Endonuclease/exonuclease/phosphatase"/>
    <property type="match status" value="1"/>
</dbReference>
<dbReference type="GO" id="GO:0000175">
    <property type="term" value="F:3'-5'-RNA exonuclease activity"/>
    <property type="evidence" value="ECO:0007669"/>
    <property type="project" value="TreeGrafter"/>
</dbReference>
<feature type="signal peptide" evidence="1">
    <location>
        <begin position="1"/>
        <end position="20"/>
    </location>
</feature>
<comment type="caution">
    <text evidence="3">The sequence shown here is derived from an EMBL/GenBank/DDBJ whole genome shotgun (WGS) entry which is preliminary data.</text>
</comment>
<accession>A0A0C1C3A5</accession>
<dbReference type="Pfam" id="PF03372">
    <property type="entry name" value="Exo_endo_phos"/>
    <property type="match status" value="1"/>
</dbReference>
<dbReference type="InterPro" id="IPR050410">
    <property type="entry name" value="CCR4/nocturin_mRNA_transcr"/>
</dbReference>
<feature type="chain" id="PRO_5002129906" description="Endonuclease/exonuclease/phosphatase domain-containing protein" evidence="1">
    <location>
        <begin position="21"/>
        <end position="330"/>
    </location>
</feature>
<dbReference type="InterPro" id="IPR036691">
    <property type="entry name" value="Endo/exonu/phosph_ase_sf"/>
</dbReference>
<dbReference type="PATRIC" id="fig|83552.4.peg.784"/>
<dbReference type="EMBL" id="JSAM01000048">
    <property type="protein sequence ID" value="KIA78016.1"/>
    <property type="molecule type" value="Genomic_DNA"/>
</dbReference>
<dbReference type="SUPFAM" id="SSF56219">
    <property type="entry name" value="DNase I-like"/>
    <property type="match status" value="1"/>
</dbReference>
<protein>
    <recommendedName>
        <fullName evidence="2">Endonuclease/exonuclease/phosphatase domain-containing protein</fullName>
    </recommendedName>
</protein>
<feature type="domain" description="Endonuclease/exonuclease/phosphatase" evidence="2">
    <location>
        <begin position="65"/>
        <end position="320"/>
    </location>
</feature>
<proteinExistence type="predicted"/>
<gene>
    <name evidence="3" type="ORF">DB43_FD00050</name>
</gene>
<evidence type="ECO:0000259" key="2">
    <source>
        <dbReference type="Pfam" id="PF03372"/>
    </source>
</evidence>
<sequence length="330" mass="37651">MKSPLCILCFFLFFQCAIHAIENSIVPVIDRYEELGNLSPQKYSYPQFLEILAALQKHKEKLRIVTYNVLSNRYDENLEEVNHWSQRLPKIVGLIEEMDPDILGVQELYPDQLKELHAYLRGAYAFYGKPCVDGEINGIFFRKNRFLVQDRQVWYLDENPKDPSTETLTMLKLKDLITGKLLAIFNTHLAMQPIEKRELEARLISEHIQKHASHLPIILTGDLNTFPNRPDLIDLPFYDGDYILSILKGKKFLNDAKDISLLGHLGPLATFTSNGKDSTPFKGIGLPGVFLDHIMVSNDIQVWVHAVQAGTVEGHFPSDHMPVIADIVVE</sequence>
<dbReference type="RefSeq" id="WP_006340906.1">
    <property type="nucleotide sequence ID" value="NZ_JASBUT010000014.1"/>
</dbReference>